<comment type="caution">
    <text evidence="2">The sequence shown here is derived from an EMBL/GenBank/DDBJ whole genome shotgun (WGS) entry which is preliminary data.</text>
</comment>
<evidence type="ECO:0000256" key="1">
    <source>
        <dbReference type="SAM" id="MobiDB-lite"/>
    </source>
</evidence>
<gene>
    <name evidence="2" type="ORF">A9Z42_0088670</name>
</gene>
<keyword evidence="3" id="KW-1185">Reference proteome</keyword>
<accession>A0A2H2ZMJ4</accession>
<evidence type="ECO:0000313" key="3">
    <source>
        <dbReference type="Proteomes" id="UP000219286"/>
    </source>
</evidence>
<dbReference type="EMBL" id="LFMI01000808">
    <property type="protein sequence ID" value="OTA07929.1"/>
    <property type="molecule type" value="Genomic_DNA"/>
</dbReference>
<proteinExistence type="predicted"/>
<name>A0A2H2ZMJ4_TRIPA</name>
<organism evidence="2 3">
    <name type="scientific">Trichoderma parareesei</name>
    <name type="common">Filamentous fungus</name>
    <dbReference type="NCBI Taxonomy" id="858221"/>
    <lineage>
        <taxon>Eukaryota</taxon>
        <taxon>Fungi</taxon>
        <taxon>Dikarya</taxon>
        <taxon>Ascomycota</taxon>
        <taxon>Pezizomycotina</taxon>
        <taxon>Sordariomycetes</taxon>
        <taxon>Hypocreomycetidae</taxon>
        <taxon>Hypocreales</taxon>
        <taxon>Hypocreaceae</taxon>
        <taxon>Trichoderma</taxon>
    </lineage>
</organism>
<evidence type="ECO:0000313" key="2">
    <source>
        <dbReference type="EMBL" id="OTA07929.1"/>
    </source>
</evidence>
<feature type="region of interest" description="Disordered" evidence="1">
    <location>
        <begin position="1"/>
        <end position="71"/>
    </location>
</feature>
<dbReference type="OrthoDB" id="4898205at2759"/>
<sequence>MPASSTGAVYDGSIAGSGGSLKRQGPRDAGSHAAIRVPRDPSYNLNRFLQGSDERPPPGLGQAQSKAEAEQRMQELLRAFGAQFAQGGASATCRK</sequence>
<protein>
    <submittedName>
        <fullName evidence="2">Uncharacterized protein</fullName>
    </submittedName>
</protein>
<dbReference type="AlphaFoldDB" id="A0A2H2ZMJ4"/>
<reference evidence="2 3" key="1">
    <citation type="journal article" date="2015" name="Genome Announc.">
        <title>Genome sequence and annotation of Trichoderma parareesei, the ancestor of the cellulase producer Trichoderma reesei.</title>
        <authorList>
            <person name="Yang D."/>
            <person name="Pomraning K."/>
            <person name="Kopchinskiy A."/>
            <person name="Karimi Aghcheh R."/>
            <person name="Atanasova L."/>
            <person name="Chenthamara K."/>
            <person name="Baker S.E."/>
            <person name="Zhang R."/>
            <person name="Shen Q."/>
            <person name="Freitag M."/>
            <person name="Kubicek C.P."/>
            <person name="Druzhinina I.S."/>
        </authorList>
    </citation>
    <scope>NUCLEOTIDE SEQUENCE [LARGE SCALE GENOMIC DNA]</scope>
    <source>
        <strain evidence="2 3">CBS 125925</strain>
    </source>
</reference>
<dbReference type="Proteomes" id="UP000219286">
    <property type="component" value="Unassembled WGS sequence"/>
</dbReference>